<dbReference type="GO" id="GO:0030127">
    <property type="term" value="C:COPII vesicle coat"/>
    <property type="evidence" value="ECO:0007669"/>
    <property type="project" value="TreeGrafter"/>
</dbReference>
<proteinExistence type="predicted"/>
<evidence type="ECO:0000256" key="3">
    <source>
        <dbReference type="ARBA" id="ARBA00022737"/>
    </source>
</evidence>
<feature type="region of interest" description="Disordered" evidence="4">
    <location>
        <begin position="337"/>
        <end position="513"/>
    </location>
</feature>
<feature type="compositionally biased region" description="Low complexity" evidence="4">
    <location>
        <begin position="337"/>
        <end position="359"/>
    </location>
</feature>
<dbReference type="EMBL" id="CACRXK020008549">
    <property type="protein sequence ID" value="CAB4015040.1"/>
    <property type="molecule type" value="Genomic_DNA"/>
</dbReference>
<evidence type="ECO:0000256" key="2">
    <source>
        <dbReference type="ARBA" id="ARBA00022574"/>
    </source>
</evidence>
<dbReference type="Gene3D" id="1.20.940.10">
    <property type="entry name" value="Functional domain of the splicing factor Prp18"/>
    <property type="match status" value="1"/>
</dbReference>
<feature type="compositionally biased region" description="Pro residues" evidence="4">
    <location>
        <begin position="481"/>
        <end position="493"/>
    </location>
</feature>
<evidence type="ECO:0000256" key="1">
    <source>
        <dbReference type="ARBA" id="ARBA00022448"/>
    </source>
</evidence>
<feature type="compositionally biased region" description="Polar residues" evidence="4">
    <location>
        <begin position="360"/>
        <end position="425"/>
    </location>
</feature>
<feature type="compositionally biased region" description="Pro residues" evidence="4">
    <location>
        <begin position="444"/>
        <end position="458"/>
    </location>
</feature>
<dbReference type="Gene3D" id="1.25.40.1030">
    <property type="match status" value="1"/>
</dbReference>
<feature type="region of interest" description="Disordered" evidence="4">
    <location>
        <begin position="543"/>
        <end position="582"/>
    </location>
</feature>
<gene>
    <name evidence="5" type="ORF">PACLA_8A002168</name>
</gene>
<accession>A0A6S7IFL4</accession>
<dbReference type="Proteomes" id="UP001152795">
    <property type="component" value="Unassembled WGS sequence"/>
</dbReference>
<dbReference type="GO" id="GO:0070971">
    <property type="term" value="C:endoplasmic reticulum exit site"/>
    <property type="evidence" value="ECO:0007669"/>
    <property type="project" value="TreeGrafter"/>
</dbReference>
<comment type="caution">
    <text evidence="5">The sequence shown here is derived from an EMBL/GenBank/DDBJ whole genome shotgun (WGS) entry which is preliminary data.</text>
</comment>
<feature type="compositionally biased region" description="Polar residues" evidence="4">
    <location>
        <begin position="543"/>
        <end position="552"/>
    </location>
</feature>
<protein>
    <submittedName>
        <fullName evidence="5">Uncharacterized protein</fullName>
    </submittedName>
</protein>
<feature type="compositionally biased region" description="Polar residues" evidence="4">
    <location>
        <begin position="434"/>
        <end position="443"/>
    </location>
</feature>
<name>A0A6S7IFL4_PARCT</name>
<keyword evidence="6" id="KW-1185">Reference proteome</keyword>
<evidence type="ECO:0000256" key="4">
    <source>
        <dbReference type="SAM" id="MobiDB-lite"/>
    </source>
</evidence>
<dbReference type="AlphaFoldDB" id="A0A6S7IFL4"/>
<keyword evidence="1" id="KW-0813">Transport</keyword>
<dbReference type="GO" id="GO:0090110">
    <property type="term" value="P:COPII-coated vesicle cargo loading"/>
    <property type="evidence" value="ECO:0007669"/>
    <property type="project" value="TreeGrafter"/>
</dbReference>
<organism evidence="5 6">
    <name type="scientific">Paramuricea clavata</name>
    <name type="common">Red gorgonian</name>
    <name type="synonym">Violescent sea-whip</name>
    <dbReference type="NCBI Taxonomy" id="317549"/>
    <lineage>
        <taxon>Eukaryota</taxon>
        <taxon>Metazoa</taxon>
        <taxon>Cnidaria</taxon>
        <taxon>Anthozoa</taxon>
        <taxon>Octocorallia</taxon>
        <taxon>Malacalcyonacea</taxon>
        <taxon>Plexauridae</taxon>
        <taxon>Paramuricea</taxon>
    </lineage>
</organism>
<dbReference type="PANTHER" id="PTHR13923">
    <property type="entry name" value="SEC31-RELATED PROTEIN"/>
    <property type="match status" value="1"/>
</dbReference>
<evidence type="ECO:0000313" key="5">
    <source>
        <dbReference type="EMBL" id="CAB4015040.1"/>
    </source>
</evidence>
<evidence type="ECO:0000313" key="6">
    <source>
        <dbReference type="Proteomes" id="UP001152795"/>
    </source>
</evidence>
<keyword evidence="2" id="KW-0853">WD repeat</keyword>
<dbReference type="GO" id="GO:0007029">
    <property type="term" value="P:endoplasmic reticulum organization"/>
    <property type="evidence" value="ECO:0007669"/>
    <property type="project" value="TreeGrafter"/>
</dbReference>
<dbReference type="PANTHER" id="PTHR13923:SF11">
    <property type="entry name" value="SECRETORY 31, ISOFORM D"/>
    <property type="match status" value="1"/>
</dbReference>
<keyword evidence="3" id="KW-0677">Repeat</keyword>
<dbReference type="GO" id="GO:0005198">
    <property type="term" value="F:structural molecule activity"/>
    <property type="evidence" value="ECO:0007669"/>
    <property type="project" value="TreeGrafter"/>
</dbReference>
<dbReference type="OrthoDB" id="542917at2759"/>
<sequence length="664" mass="71582">MNAVLGVLKYWPRLYNKLALTSSAGGDGDGIFSGEALTPSIPDDQAKTLITESMDPSLLFDAISAGTLDTSGESGEMRITTPFSIPTDEESDGLISQALLTGNFEVAVDVCFRCDRMADAFLLAIAGGPELLAKTQQMYFQNKKSNLKRLMSVVVNRDWPDVVKSCNLENWREALAILVTYAKPEEFAPLCDLLGQRLEAQQDENYANAMVCYICAGNVEKFVSCWSKTMPAEPSPLELQNLIEKVMILKQAVEKERRQVVKATNSHVSEMLCKYASILASQGSVEIAMEYLMSANDQEDVSVLRDRLYYAQYPSHVTSSITPPSFPFPRVDVKAAPEVQPQQQASQAQQSFAPSQVQQNTGIPQQPQPSNFYNPGSYNPTQAPTSHVPTSLSGQHQFPHTSYYHGNQAPSQTNVAYPSQTNPSYGNLPGILPPTSQGPSPVSNQPPSPGHYNPPPPTSQIGYPSNAPPPIQGYGVSNTPGAPPSSYPPPPPAGQLGQPHTEPPPPTSTWSADGTHAIAKKHQPTNYTPPAPITMPIFNASSEQQPVQTGDPTGSAMPSMIHQGSGLPPGAPPQGPVQNIPVANQPEPVKEVIKAPIPAEHIQLQEAFDGLVAKCRGTAMNQQTKKKLDDVTKKLGALYDKLREQKLSASILAGLHHIAQGTSL</sequence>
<dbReference type="InterPro" id="IPR040251">
    <property type="entry name" value="SEC31-like"/>
</dbReference>
<reference evidence="5" key="1">
    <citation type="submission" date="2020-04" db="EMBL/GenBank/DDBJ databases">
        <authorList>
            <person name="Alioto T."/>
            <person name="Alioto T."/>
            <person name="Gomez Garrido J."/>
        </authorList>
    </citation>
    <scope>NUCLEOTIDE SEQUENCE</scope>
    <source>
        <strain evidence="5">A484AB</strain>
    </source>
</reference>